<dbReference type="InterPro" id="IPR017455">
    <property type="entry name" value="Znf_FYVE-rel"/>
</dbReference>
<dbReference type="GO" id="GO:0005811">
    <property type="term" value="C:lipid droplet"/>
    <property type="evidence" value="ECO:0007669"/>
    <property type="project" value="TreeGrafter"/>
</dbReference>
<dbReference type="SUPFAM" id="SSF52540">
    <property type="entry name" value="P-loop containing nucleoside triphosphate hydrolases"/>
    <property type="match status" value="1"/>
</dbReference>
<dbReference type="PROSITE" id="PS50178">
    <property type="entry name" value="ZF_FYVE"/>
    <property type="match status" value="2"/>
</dbReference>
<dbReference type="GO" id="GO:0140042">
    <property type="term" value="P:lipid droplet formation"/>
    <property type="evidence" value="ECO:0007669"/>
    <property type="project" value="TreeGrafter"/>
</dbReference>
<organism evidence="8 9">
    <name type="scientific">Rotaria magnacalcarata</name>
    <dbReference type="NCBI Taxonomy" id="392030"/>
    <lineage>
        <taxon>Eukaryota</taxon>
        <taxon>Metazoa</taxon>
        <taxon>Spiralia</taxon>
        <taxon>Gnathifera</taxon>
        <taxon>Rotifera</taxon>
        <taxon>Eurotatoria</taxon>
        <taxon>Bdelloidea</taxon>
        <taxon>Philodinida</taxon>
        <taxon>Philodinidae</taxon>
        <taxon>Rotaria</taxon>
    </lineage>
</organism>
<feature type="compositionally biased region" description="Low complexity" evidence="5">
    <location>
        <begin position="783"/>
        <end position="793"/>
    </location>
</feature>
<dbReference type="Pfam" id="PF02263">
    <property type="entry name" value="GBP"/>
    <property type="match status" value="1"/>
</dbReference>
<name>A0A8S2LYS4_9BILA</name>
<dbReference type="Gene3D" id="3.40.50.300">
    <property type="entry name" value="P-loop containing nucleotide triphosphate hydrolases"/>
    <property type="match status" value="1"/>
</dbReference>
<accession>A0A8S2LYS4</accession>
<evidence type="ECO:0000256" key="4">
    <source>
        <dbReference type="PROSITE-ProRule" id="PRU00024"/>
    </source>
</evidence>
<feature type="region of interest" description="Disordered" evidence="5">
    <location>
        <begin position="779"/>
        <end position="826"/>
    </location>
</feature>
<feature type="compositionally biased region" description="Low complexity" evidence="5">
    <location>
        <begin position="208"/>
        <end position="224"/>
    </location>
</feature>
<dbReference type="SUPFAM" id="SSF57903">
    <property type="entry name" value="FYVE/PHD zinc finger"/>
    <property type="match status" value="2"/>
</dbReference>
<evidence type="ECO:0000259" key="7">
    <source>
        <dbReference type="PROSITE" id="PS50178"/>
    </source>
</evidence>
<protein>
    <recommendedName>
        <fullName evidence="10">Zinc finger FYVE domain-containing protein 1</fullName>
    </recommendedName>
</protein>
<dbReference type="PANTHER" id="PTHR46624">
    <property type="entry name" value="AGAP002036-PA"/>
    <property type="match status" value="1"/>
</dbReference>
<keyword evidence="1" id="KW-0479">Metal-binding</keyword>
<evidence type="ECO:0000256" key="3">
    <source>
        <dbReference type="ARBA" id="ARBA00022833"/>
    </source>
</evidence>
<dbReference type="Pfam" id="PF22586">
    <property type="entry name" value="ANCHR-like_BBOX"/>
    <property type="match status" value="1"/>
</dbReference>
<evidence type="ECO:0000256" key="1">
    <source>
        <dbReference type="ARBA" id="ARBA00022723"/>
    </source>
</evidence>
<evidence type="ECO:0000313" key="8">
    <source>
        <dbReference type="EMBL" id="CAF3927018.1"/>
    </source>
</evidence>
<dbReference type="EMBL" id="CAJOBI010002397">
    <property type="protein sequence ID" value="CAF3927018.1"/>
    <property type="molecule type" value="Genomic_DNA"/>
</dbReference>
<feature type="domain" description="B box-type" evidence="6">
    <location>
        <begin position="45"/>
        <end position="91"/>
    </location>
</feature>
<dbReference type="GO" id="GO:0008270">
    <property type="term" value="F:zinc ion binding"/>
    <property type="evidence" value="ECO:0007669"/>
    <property type="project" value="UniProtKB-KW"/>
</dbReference>
<dbReference type="InterPro" id="IPR000306">
    <property type="entry name" value="Znf_FYVE"/>
</dbReference>
<gene>
    <name evidence="8" type="ORF">SMN809_LOCUS7981</name>
</gene>
<dbReference type="GO" id="GO:0003924">
    <property type="term" value="F:GTPase activity"/>
    <property type="evidence" value="ECO:0007669"/>
    <property type="project" value="InterPro"/>
</dbReference>
<dbReference type="GO" id="GO:0043325">
    <property type="term" value="F:phosphatidylinositol-3,4-bisphosphate binding"/>
    <property type="evidence" value="ECO:0007669"/>
    <property type="project" value="TreeGrafter"/>
</dbReference>
<dbReference type="Gene3D" id="3.30.40.10">
    <property type="entry name" value="Zinc/RING finger domain, C3HC4 (zinc finger)"/>
    <property type="match status" value="2"/>
</dbReference>
<feature type="compositionally biased region" description="Low complexity" evidence="5">
    <location>
        <begin position="812"/>
        <end position="824"/>
    </location>
</feature>
<dbReference type="GO" id="GO:0005525">
    <property type="term" value="F:GTP binding"/>
    <property type="evidence" value="ECO:0007669"/>
    <property type="project" value="InterPro"/>
</dbReference>
<dbReference type="InterPro" id="IPR011011">
    <property type="entry name" value="Znf_FYVE_PHD"/>
</dbReference>
<comment type="caution">
    <text evidence="8">The sequence shown here is derived from an EMBL/GenBank/DDBJ whole genome shotgun (WGS) entry which is preliminary data.</text>
</comment>
<dbReference type="InterPro" id="IPR000315">
    <property type="entry name" value="Znf_B-box"/>
</dbReference>
<feature type="region of interest" description="Disordered" evidence="5">
    <location>
        <begin position="246"/>
        <end position="269"/>
    </location>
</feature>
<dbReference type="InterPro" id="IPR015894">
    <property type="entry name" value="Guanylate-bd_N"/>
</dbReference>
<dbReference type="GO" id="GO:0005545">
    <property type="term" value="F:1-phosphatidylinositol binding"/>
    <property type="evidence" value="ECO:0007669"/>
    <property type="project" value="TreeGrafter"/>
</dbReference>
<dbReference type="PANTHER" id="PTHR46624:SF4">
    <property type="entry name" value="FYVE-TYPE DOMAIN-CONTAINING PROTEIN"/>
    <property type="match status" value="1"/>
</dbReference>
<feature type="region of interest" description="Disordered" evidence="5">
    <location>
        <begin position="163"/>
        <end position="228"/>
    </location>
</feature>
<evidence type="ECO:0000256" key="5">
    <source>
        <dbReference type="SAM" id="MobiDB-lite"/>
    </source>
</evidence>
<dbReference type="InterPro" id="IPR027417">
    <property type="entry name" value="P-loop_NTPase"/>
</dbReference>
<evidence type="ECO:0000256" key="2">
    <source>
        <dbReference type="ARBA" id="ARBA00022771"/>
    </source>
</evidence>
<dbReference type="InterPro" id="IPR013083">
    <property type="entry name" value="Znf_RING/FYVE/PHD"/>
</dbReference>
<feature type="domain" description="B box-type" evidence="6">
    <location>
        <begin position="94"/>
        <end position="138"/>
    </location>
</feature>
<dbReference type="Proteomes" id="UP000676336">
    <property type="component" value="Unassembled WGS sequence"/>
</dbReference>
<dbReference type="InterPro" id="IPR042427">
    <property type="entry name" value="ZFYV1"/>
</dbReference>
<evidence type="ECO:0008006" key="10">
    <source>
        <dbReference type="Google" id="ProtNLM"/>
    </source>
</evidence>
<feature type="compositionally biased region" description="Polar residues" evidence="5">
    <location>
        <begin position="164"/>
        <end position="182"/>
    </location>
</feature>
<dbReference type="SMART" id="SM00064">
    <property type="entry name" value="FYVE"/>
    <property type="match status" value="2"/>
</dbReference>
<dbReference type="Pfam" id="PF01363">
    <property type="entry name" value="FYVE"/>
    <property type="match status" value="2"/>
</dbReference>
<feature type="domain" description="FYVE-type" evidence="7">
    <location>
        <begin position="890"/>
        <end position="942"/>
    </location>
</feature>
<evidence type="ECO:0000313" key="9">
    <source>
        <dbReference type="Proteomes" id="UP000676336"/>
    </source>
</evidence>
<proteinExistence type="predicted"/>
<reference evidence="8" key="1">
    <citation type="submission" date="2021-02" db="EMBL/GenBank/DDBJ databases">
        <authorList>
            <person name="Nowell W R."/>
        </authorList>
    </citation>
    <scope>NUCLEOTIDE SEQUENCE</scope>
</reference>
<dbReference type="GO" id="GO:0005547">
    <property type="term" value="F:phosphatidylinositol-3,4,5-trisphosphate binding"/>
    <property type="evidence" value="ECO:0007669"/>
    <property type="project" value="TreeGrafter"/>
</dbReference>
<keyword evidence="3" id="KW-0862">Zinc</keyword>
<dbReference type="GO" id="GO:0032266">
    <property type="term" value="F:phosphatidylinositol-3-phosphate binding"/>
    <property type="evidence" value="ECO:0007669"/>
    <property type="project" value="TreeGrafter"/>
</dbReference>
<evidence type="ECO:0000259" key="6">
    <source>
        <dbReference type="PROSITE" id="PS50119"/>
    </source>
</evidence>
<keyword evidence="2 4" id="KW-0863">Zinc-finger</keyword>
<sequence length="1352" mass="153962">MQAAENIGSWNYQYKNNNNSPSSAMNNLSLSSKFAGKTAPYLACTERLACDTEMSPKATFYCIQCNSLQCVLCEKEIHENFDNKRHERLNLDEIDDEYCSIDRSHAAVFYCPTCTLLYCYSCYENKHQFSDGKNHRPKKCKEGQILTMKTNVDQHLNATKPIKINSSSNVKQRNQIPIQSPCSFEDIQVDDSDENYNSPPKRKENSIKSKTSNSTSSPYTSNSNHIPKQHNLNEQMLLESMLDNEADDRNNNHQTNRNHNRLSHKSSANTDSNGVFLLLNASEHLTVNSESDFIRQFKCSQQDPKVKCVSIIGNTGDGKSYTLNQVFFNGKQKFHTSSTTESCTIGVWSTLDENQRTLILDTEGRLGLSQNDNIRNRLLLKILCVSDIVIYRTKAPKLPNDMFQFLSDASNAFLKYFRKELESVMKSCRVDGPMSAMGPTLIVFHETQYTKVLRDHFQCQKTAVEQLKERFEKMNLSYDAYSSIEYVGTQTSGGESTDFRGIKAAITETLENNKIRSPRNLSVIFKVLKALNEKFNHAIPPEMPSTLPDDFFACYFKCLSCGNKCTLAANHQKEKIPHECDKRCSYNKELDNEVWKCLQCPRDGRDTIVYGKLITKGDGLVQGLLKYVWSGFVIECPYHGEIYRSRKHWYGNNEPKDVTRVEVIHMWPGEDNNRVASDVTPRKFIEMVVYAGSYLSAPTKMLTEMVADQVAPSYWIPNKDVHECSTCKLVFGSDHSKHHCRACGHVFCDTCTTHRRVVAWIDTEKAVRVCDKCYANSQLRPPSTMSNSSSSSTAEKEKSDSQRTKHNGYDVGSSGDSASTASSGEHLSDLCLSPSDIFDIEHPGAGPVSIDIPATRRVFESVKSGLEKIGANYPIELIKESARPNYWRPDNECRVCFVCKQSFNSTTNRLHHCRNCGDAVCEKCSPNKRPVPERDWLTPVRVYIYNYIHRIHHCSNQLEAINLRLNALKFIDQWRLKYLEKLEQRVRTTGQLILNAFDEYQSEQKLVKCSHRLKQSLDILHNKSSITTTIKSHSIGSMSALSPPTINDECHKEKEKPKVEIFIDKIKSSSQLRSLTNRKMSLNLIDIVRDFTFETLAYLSGSSNDIAMSICENNILIYCQNSNELVIVSLLNPTHTAIKQLDRNSIIHDLCYVDWLSKCLVIADKHIGLLDYRTTHCDIIDTDIGSICGAIDNQRCIFYLVKQSTLYKYNKDFLLNHQADQYPIADGYFPRRITLDNKTNDSLALLVITNDEKNYILVYSTSSLADGYLYKIIIDDRIGRQWICSNGNDGWLIRGTYPGSCFDLNINGLGSARVFDSNEIRNIIPMSEHQRFIIRTNAEIFVLIKYSFVQSL</sequence>
<dbReference type="PROSITE" id="PS50119">
    <property type="entry name" value="ZF_BBOX"/>
    <property type="match status" value="2"/>
</dbReference>
<feature type="domain" description="FYVE-type" evidence="7">
    <location>
        <begin position="718"/>
        <end position="778"/>
    </location>
</feature>
<feature type="compositionally biased region" description="Basic and acidic residues" evidence="5">
    <location>
        <begin position="794"/>
        <end position="803"/>
    </location>
</feature>